<gene>
    <name evidence="1" type="ORF">Adt_33483</name>
</gene>
<proteinExistence type="predicted"/>
<reference evidence="2" key="1">
    <citation type="submission" date="2024-07" db="EMBL/GenBank/DDBJ databases">
        <title>Two chromosome-level genome assemblies of Korean endemic species Abeliophyllum distichum and Forsythia ovata (Oleaceae).</title>
        <authorList>
            <person name="Jang H."/>
        </authorList>
    </citation>
    <scope>NUCLEOTIDE SEQUENCE [LARGE SCALE GENOMIC DNA]</scope>
</reference>
<dbReference type="EMBL" id="JBFOLK010000010">
    <property type="protein sequence ID" value="KAL2480517.1"/>
    <property type="molecule type" value="Genomic_DNA"/>
</dbReference>
<evidence type="ECO:0000313" key="1">
    <source>
        <dbReference type="EMBL" id="KAL2480517.1"/>
    </source>
</evidence>
<accession>A0ABD1QXN6</accession>
<protein>
    <submittedName>
        <fullName evidence="1">Uncharacterized protein</fullName>
    </submittedName>
</protein>
<keyword evidence="2" id="KW-1185">Reference proteome</keyword>
<name>A0ABD1QXN6_9LAMI</name>
<evidence type="ECO:0000313" key="2">
    <source>
        <dbReference type="Proteomes" id="UP001604336"/>
    </source>
</evidence>
<comment type="caution">
    <text evidence="1">The sequence shown here is derived from an EMBL/GenBank/DDBJ whole genome shotgun (WGS) entry which is preliminary data.</text>
</comment>
<organism evidence="1 2">
    <name type="scientific">Abeliophyllum distichum</name>
    <dbReference type="NCBI Taxonomy" id="126358"/>
    <lineage>
        <taxon>Eukaryota</taxon>
        <taxon>Viridiplantae</taxon>
        <taxon>Streptophyta</taxon>
        <taxon>Embryophyta</taxon>
        <taxon>Tracheophyta</taxon>
        <taxon>Spermatophyta</taxon>
        <taxon>Magnoliopsida</taxon>
        <taxon>eudicotyledons</taxon>
        <taxon>Gunneridae</taxon>
        <taxon>Pentapetalae</taxon>
        <taxon>asterids</taxon>
        <taxon>lamiids</taxon>
        <taxon>Lamiales</taxon>
        <taxon>Oleaceae</taxon>
        <taxon>Forsythieae</taxon>
        <taxon>Abeliophyllum</taxon>
    </lineage>
</organism>
<sequence>MTGVSRGINLEKVWQANEKRLLSIVFDNVEQTMQLIENNTKYFTHLIRNQSYFDLQGNRSPDEYWAVCAVVDHLAADHYRDYKFKAHNHLKEHRLSRPYGEMSAEEWQKCIDFFTSFTFMEWSTKNKVNRDKAKYPSV</sequence>
<dbReference type="AlphaFoldDB" id="A0ABD1QXN6"/>
<dbReference type="Proteomes" id="UP001604336">
    <property type="component" value="Unassembled WGS sequence"/>
</dbReference>